<keyword evidence="1 4" id="KW-0328">Glycosyltransferase</keyword>
<evidence type="ECO:0000313" key="4">
    <source>
        <dbReference type="EMBL" id="MCQ5153144.1"/>
    </source>
</evidence>
<accession>A0AAW5KMJ0</accession>
<dbReference type="CDD" id="cd00761">
    <property type="entry name" value="Glyco_tranf_GTA_type"/>
    <property type="match status" value="1"/>
</dbReference>
<dbReference type="PANTHER" id="PTHR22916">
    <property type="entry name" value="GLYCOSYLTRANSFERASE"/>
    <property type="match status" value="1"/>
</dbReference>
<evidence type="ECO:0000256" key="1">
    <source>
        <dbReference type="ARBA" id="ARBA00022676"/>
    </source>
</evidence>
<gene>
    <name evidence="4" type="ORF">NE632_07465</name>
</gene>
<evidence type="ECO:0000256" key="2">
    <source>
        <dbReference type="ARBA" id="ARBA00022679"/>
    </source>
</evidence>
<protein>
    <submittedName>
        <fullName evidence="4">Glycosyltransferase</fullName>
        <ecNumber evidence="4">2.4.-.-</ecNumber>
    </submittedName>
</protein>
<dbReference type="Proteomes" id="UP001206236">
    <property type="component" value="Unassembled WGS sequence"/>
</dbReference>
<organism evidence="4 5">
    <name type="scientific">Ruminococcus bicirculans</name>
    <name type="common">ex Wegman et al. 2014</name>
    <dbReference type="NCBI Taxonomy" id="1160721"/>
    <lineage>
        <taxon>Bacteria</taxon>
        <taxon>Bacillati</taxon>
        <taxon>Bacillota</taxon>
        <taxon>Clostridia</taxon>
        <taxon>Eubacteriales</taxon>
        <taxon>Oscillospiraceae</taxon>
        <taxon>Ruminococcus</taxon>
    </lineage>
</organism>
<dbReference type="Gene3D" id="3.90.550.10">
    <property type="entry name" value="Spore Coat Polysaccharide Biosynthesis Protein SpsA, Chain A"/>
    <property type="match status" value="1"/>
</dbReference>
<dbReference type="AlphaFoldDB" id="A0AAW5KMJ0"/>
<name>A0AAW5KMJ0_9FIRM</name>
<feature type="domain" description="Glycosyltransferase 2-like" evidence="3">
    <location>
        <begin position="6"/>
        <end position="131"/>
    </location>
</feature>
<sequence>MDDLISVIIPVYNAEKYIERCVKSIQNQTYTHFELILVNDGSTDNSLNLCEILASNDDRIVVVNRDNGGASAARNTGLAHIRGNYVIFADSDDYVSPSYIENLYFAAKQGNYDIVQCNLESTSDTNKKLQTVAFDSSDVKEITKVQALNERKYKVCVWGKIYRSHIFCDFHFREGIIYEDDASYYIFVDRAKKLSILDETLYFYYMSENSVMRNNQKDKSTAFVSIYEDRIKYFSERDEKALLEGTYDRFCLVLMLSFSSSLEHENNINDRKHWLNLFNKYYSLVIKAKFVGVKDKVMFTLFRLSPRIIGRIIGKLR</sequence>
<dbReference type="EMBL" id="JANGCN010000014">
    <property type="protein sequence ID" value="MCQ5153144.1"/>
    <property type="molecule type" value="Genomic_DNA"/>
</dbReference>
<reference evidence="4" key="1">
    <citation type="submission" date="2022-06" db="EMBL/GenBank/DDBJ databases">
        <title>Isolation of gut microbiota from human fecal samples.</title>
        <authorList>
            <person name="Pamer E.G."/>
            <person name="Barat B."/>
            <person name="Waligurski E."/>
            <person name="Medina S."/>
            <person name="Paddock L."/>
            <person name="Mostad J."/>
        </authorList>
    </citation>
    <scope>NUCLEOTIDE SEQUENCE</scope>
    <source>
        <strain evidence="4">DFI.5.57</strain>
    </source>
</reference>
<dbReference type="InterPro" id="IPR029044">
    <property type="entry name" value="Nucleotide-diphossugar_trans"/>
</dbReference>
<keyword evidence="2 4" id="KW-0808">Transferase</keyword>
<dbReference type="EC" id="2.4.-.-" evidence="4"/>
<dbReference type="SUPFAM" id="SSF53448">
    <property type="entry name" value="Nucleotide-diphospho-sugar transferases"/>
    <property type="match status" value="1"/>
</dbReference>
<evidence type="ECO:0000259" key="3">
    <source>
        <dbReference type="Pfam" id="PF00535"/>
    </source>
</evidence>
<dbReference type="PANTHER" id="PTHR22916:SF51">
    <property type="entry name" value="GLYCOSYLTRANSFERASE EPSH-RELATED"/>
    <property type="match status" value="1"/>
</dbReference>
<comment type="caution">
    <text evidence="4">The sequence shown here is derived from an EMBL/GenBank/DDBJ whole genome shotgun (WGS) entry which is preliminary data.</text>
</comment>
<evidence type="ECO:0000313" key="5">
    <source>
        <dbReference type="Proteomes" id="UP001206236"/>
    </source>
</evidence>
<dbReference type="InterPro" id="IPR001173">
    <property type="entry name" value="Glyco_trans_2-like"/>
</dbReference>
<dbReference type="Pfam" id="PF00535">
    <property type="entry name" value="Glycos_transf_2"/>
    <property type="match status" value="1"/>
</dbReference>
<dbReference type="RefSeq" id="WP_256322025.1">
    <property type="nucleotide sequence ID" value="NZ_JANGCN010000014.1"/>
</dbReference>
<proteinExistence type="predicted"/>
<dbReference type="GO" id="GO:0016757">
    <property type="term" value="F:glycosyltransferase activity"/>
    <property type="evidence" value="ECO:0007669"/>
    <property type="project" value="UniProtKB-KW"/>
</dbReference>